<dbReference type="EMBL" id="CP038852">
    <property type="protein sequence ID" value="QIZ21518.1"/>
    <property type="molecule type" value="Genomic_DNA"/>
</dbReference>
<dbReference type="KEGG" id="peg:E5R92_06960"/>
<dbReference type="InterPro" id="IPR036388">
    <property type="entry name" value="WH-like_DNA-bd_sf"/>
</dbReference>
<accession>A0A6H1Q3V3</accession>
<organism evidence="1 2">
    <name type="scientific">Candidatus Pelagibacter giovannonii</name>
    <dbReference type="NCBI Taxonomy" id="2563896"/>
    <lineage>
        <taxon>Bacteria</taxon>
        <taxon>Pseudomonadati</taxon>
        <taxon>Pseudomonadota</taxon>
        <taxon>Alphaproteobacteria</taxon>
        <taxon>Candidatus Pelagibacterales</taxon>
        <taxon>Candidatus Pelagibacteraceae</taxon>
        <taxon>Candidatus Pelagibacter</taxon>
    </lineage>
</organism>
<dbReference type="Proteomes" id="UP000501094">
    <property type="component" value="Chromosome"/>
</dbReference>
<dbReference type="AlphaFoldDB" id="A0A6H1Q3V3"/>
<evidence type="ECO:0000313" key="2">
    <source>
        <dbReference type="Proteomes" id="UP000501094"/>
    </source>
</evidence>
<protein>
    <submittedName>
        <fullName evidence="1">MarR family transcriptional regulator</fullName>
    </submittedName>
</protein>
<reference evidence="1 2" key="1">
    <citation type="journal article" date="2020" name="Nat. Microbiol.">
        <title>Lysogenic host-virus interactions in SAR11 marine bacteria.</title>
        <authorList>
            <person name="Morris R.M."/>
            <person name="Cain K.R."/>
            <person name="Hvorecny K.L."/>
            <person name="Kollman J.M."/>
        </authorList>
    </citation>
    <scope>NUCLEOTIDE SEQUENCE [LARGE SCALE GENOMIC DNA]</scope>
    <source>
        <strain evidence="1 2">NP1</strain>
    </source>
</reference>
<dbReference type="Gene3D" id="1.10.10.10">
    <property type="entry name" value="Winged helix-like DNA-binding domain superfamily/Winged helix DNA-binding domain"/>
    <property type="match status" value="1"/>
</dbReference>
<gene>
    <name evidence="1" type="ORF">E5R92_06960</name>
</gene>
<dbReference type="RefSeq" id="WP_168607374.1">
    <property type="nucleotide sequence ID" value="NZ_CP038852.1"/>
</dbReference>
<keyword evidence="2" id="KW-1185">Reference proteome</keyword>
<proteinExistence type="predicted"/>
<sequence length="319" mass="37536">MNIKPTISSQIDEKIIFKVIDKHFSRLAPYYYKWINSWLIGAYKNFGNIDKYIILIYIINQDFIFFRKNGLIVDYDTFYKDKTLEVEKINISKISKDLQIPKESVRRKVEELEKVGVIKRKGKQIFVNRTAFTVVQANLTLKNMSVLLYEFNKILKEEKIVGVAYTTIEILDSIKKNFSFVWYQFYKFLFIFTNRCRKEVGDLETFCIGLLVLVISADNKKFRVKDLSLKKYATLIQGSDDRGINTMSISEITGIPRITVIRKLKYLIKRDILQINEKKLIYLNISGVALEEVQELQNQNIRSLSNFIDRVFNQIKIII</sequence>
<evidence type="ECO:0000313" key="1">
    <source>
        <dbReference type="EMBL" id="QIZ21518.1"/>
    </source>
</evidence>
<name>A0A6H1Q3V3_9PROT</name>